<sequence>MAHQIIVGPEFVEVVHTGEVRYADRVSALAALKAESVSERLPVLINFLDASLVVGREDREPDDQARVDYMARAIIDQFFCHRGVAMVGISSLDAKPAATAALVRNIPFQVFERREQAVVWLANLG</sequence>
<dbReference type="Proteomes" id="UP000479692">
    <property type="component" value="Unassembled WGS sequence"/>
</dbReference>
<evidence type="ECO:0008006" key="3">
    <source>
        <dbReference type="Google" id="ProtNLM"/>
    </source>
</evidence>
<name>A0A7C9HV82_9GAMM</name>
<dbReference type="RefSeq" id="WP_156643029.1">
    <property type="nucleotide sequence ID" value="NZ_WOXT01000005.1"/>
</dbReference>
<proteinExistence type="predicted"/>
<organism evidence="1 2">
    <name type="scientific">Noviluteimonas gilva</name>
    <dbReference type="NCBI Taxonomy" id="2682097"/>
    <lineage>
        <taxon>Bacteria</taxon>
        <taxon>Pseudomonadati</taxon>
        <taxon>Pseudomonadota</taxon>
        <taxon>Gammaproteobacteria</taxon>
        <taxon>Lysobacterales</taxon>
        <taxon>Lysobacteraceae</taxon>
        <taxon>Noviluteimonas</taxon>
    </lineage>
</organism>
<keyword evidence="2" id="KW-1185">Reference proteome</keyword>
<dbReference type="AlphaFoldDB" id="A0A7C9HV82"/>
<comment type="caution">
    <text evidence="1">The sequence shown here is derived from an EMBL/GenBank/DDBJ whole genome shotgun (WGS) entry which is preliminary data.</text>
</comment>
<reference evidence="1 2" key="1">
    <citation type="submission" date="2019-12" db="EMBL/GenBank/DDBJ databases">
        <authorList>
            <person name="Xu J."/>
        </authorList>
    </citation>
    <scope>NUCLEOTIDE SEQUENCE [LARGE SCALE GENOMIC DNA]</scope>
    <source>
        <strain evidence="1 2">HX-5-24</strain>
    </source>
</reference>
<gene>
    <name evidence="1" type="ORF">GN331_14590</name>
</gene>
<evidence type="ECO:0000313" key="1">
    <source>
        <dbReference type="EMBL" id="MUV15431.1"/>
    </source>
</evidence>
<evidence type="ECO:0000313" key="2">
    <source>
        <dbReference type="Proteomes" id="UP000479692"/>
    </source>
</evidence>
<dbReference type="EMBL" id="WOXT01000005">
    <property type="protein sequence ID" value="MUV15431.1"/>
    <property type="molecule type" value="Genomic_DNA"/>
</dbReference>
<protein>
    <recommendedName>
        <fullName evidence="3">STAS/SEC14 domain-containing protein</fullName>
    </recommendedName>
</protein>
<accession>A0A7C9HV82</accession>